<accession>J3L4L6</accession>
<organism evidence="7">
    <name type="scientific">Oryza brachyantha</name>
    <name type="common">malo sina</name>
    <dbReference type="NCBI Taxonomy" id="4533"/>
    <lineage>
        <taxon>Eukaryota</taxon>
        <taxon>Viridiplantae</taxon>
        <taxon>Streptophyta</taxon>
        <taxon>Embryophyta</taxon>
        <taxon>Tracheophyta</taxon>
        <taxon>Spermatophyta</taxon>
        <taxon>Magnoliopsida</taxon>
        <taxon>Liliopsida</taxon>
        <taxon>Poales</taxon>
        <taxon>Poaceae</taxon>
        <taxon>BOP clade</taxon>
        <taxon>Oryzoideae</taxon>
        <taxon>Oryzeae</taxon>
        <taxon>Oryzinae</taxon>
        <taxon>Oryza</taxon>
    </lineage>
</organism>
<dbReference type="SUPFAM" id="SSF101238">
    <property type="entry name" value="XPC-binding domain"/>
    <property type="match status" value="1"/>
</dbReference>
<protein>
    <recommendedName>
        <fullName evidence="6">XPC-binding domain-containing protein</fullName>
    </recommendedName>
</protein>
<dbReference type="GO" id="GO:0005829">
    <property type="term" value="C:cytosol"/>
    <property type="evidence" value="ECO:0007669"/>
    <property type="project" value="TreeGrafter"/>
</dbReference>
<evidence type="ECO:0000313" key="8">
    <source>
        <dbReference type="Proteomes" id="UP000006038"/>
    </source>
</evidence>
<dbReference type="InterPro" id="IPR036353">
    <property type="entry name" value="XPC-bd_sf"/>
</dbReference>
<dbReference type="STRING" id="4533.J3L4L6"/>
<feature type="compositionally biased region" description="Pro residues" evidence="4">
    <location>
        <begin position="258"/>
        <end position="270"/>
    </location>
</feature>
<keyword evidence="1 5" id="KW-0812">Transmembrane</keyword>
<feature type="domain" description="XPC-binding" evidence="6">
    <location>
        <begin position="422"/>
        <end position="461"/>
    </location>
</feature>
<dbReference type="eggNOG" id="KOG0054">
    <property type="taxonomic scope" value="Eukaryota"/>
</dbReference>
<reference evidence="7" key="2">
    <citation type="submission" date="2013-04" db="UniProtKB">
        <authorList>
            <consortium name="EnsemblPlants"/>
        </authorList>
    </citation>
    <scope>IDENTIFICATION</scope>
</reference>
<name>J3L4L6_ORYBR</name>
<dbReference type="GO" id="GO:0031593">
    <property type="term" value="F:polyubiquitin modification-dependent protein binding"/>
    <property type="evidence" value="ECO:0007669"/>
    <property type="project" value="TreeGrafter"/>
</dbReference>
<sequence length="500" mass="54160">MEISAGARWPACLELPQPLSSSSFGPTAGCSCSCTAGHRASLATGRRASLAAGRRALAPSRCFGPLVVREKQKKQTNKKRGRRKKIRRRENGKWVPPFYKQLNSFLLNSIPIIVTVVSSGVYSLLRGDLTLAKAFISLSLFPVLCFPLFMLPNLITQVQENIIFLTMLLMVRCRSNVWEISSWLKKEYFCRIHLLIPSFRQFLLRTDNFHGNHSATVGLGREQSEDGFLVVIPTKSKASGSSGPLTALASSTPSTRQAPPPDAPQQAPQPPYYSLAGCMMSCTAAPSTTPQLERPPADDPSNAYGQAASNLLSGSNLDTTINQLMEMGGAVVAAGTGIKSKGLYGIPITADVAVPPHCQGANTTEPSPTREVSLCGIPNASPLNLFPQGGPNDRDGAGGGTFEFLRHNQQVVVLFRSFGKWFITNPQILQPMLQELSKQNPQLVRLIQENHDEFLQLINEPFDGADGLLGVVSWSLVHINQGSALLVVAPLCIPVKCFDV</sequence>
<dbReference type="PANTHER" id="PTHR10621:SF0">
    <property type="entry name" value="UV EXCISION REPAIR PROTEIN RAD23"/>
    <property type="match status" value="1"/>
</dbReference>
<dbReference type="HOGENOM" id="CLU_545612_0_0_1"/>
<feature type="transmembrane region" description="Helical" evidence="5">
    <location>
        <begin position="131"/>
        <end position="151"/>
    </location>
</feature>
<evidence type="ECO:0000259" key="6">
    <source>
        <dbReference type="Pfam" id="PF09280"/>
    </source>
</evidence>
<reference evidence="7" key="1">
    <citation type="journal article" date="2013" name="Nat. Commun.">
        <title>Whole-genome sequencing of Oryza brachyantha reveals mechanisms underlying Oryza genome evolution.</title>
        <authorList>
            <person name="Chen J."/>
            <person name="Huang Q."/>
            <person name="Gao D."/>
            <person name="Wang J."/>
            <person name="Lang Y."/>
            <person name="Liu T."/>
            <person name="Li B."/>
            <person name="Bai Z."/>
            <person name="Luis Goicoechea J."/>
            <person name="Liang C."/>
            <person name="Chen C."/>
            <person name="Zhang W."/>
            <person name="Sun S."/>
            <person name="Liao Y."/>
            <person name="Zhang X."/>
            <person name="Yang L."/>
            <person name="Song C."/>
            <person name="Wang M."/>
            <person name="Shi J."/>
            <person name="Liu G."/>
            <person name="Liu J."/>
            <person name="Zhou H."/>
            <person name="Zhou W."/>
            <person name="Yu Q."/>
            <person name="An N."/>
            <person name="Chen Y."/>
            <person name="Cai Q."/>
            <person name="Wang B."/>
            <person name="Liu B."/>
            <person name="Min J."/>
            <person name="Huang Y."/>
            <person name="Wu H."/>
            <person name="Li Z."/>
            <person name="Zhang Y."/>
            <person name="Yin Y."/>
            <person name="Song W."/>
            <person name="Jiang J."/>
            <person name="Jackson S.A."/>
            <person name="Wing R.A."/>
            <person name="Wang J."/>
            <person name="Chen M."/>
        </authorList>
    </citation>
    <scope>NUCLEOTIDE SEQUENCE [LARGE SCALE GENOMIC DNA]</scope>
    <source>
        <strain evidence="7">cv. IRGC 101232</strain>
    </source>
</reference>
<dbReference type="GO" id="GO:0043161">
    <property type="term" value="P:proteasome-mediated ubiquitin-dependent protein catabolic process"/>
    <property type="evidence" value="ECO:0007669"/>
    <property type="project" value="InterPro"/>
</dbReference>
<dbReference type="Gene3D" id="1.20.1560.10">
    <property type="entry name" value="ABC transporter type 1, transmembrane domain"/>
    <property type="match status" value="1"/>
</dbReference>
<evidence type="ECO:0000256" key="5">
    <source>
        <dbReference type="SAM" id="Phobius"/>
    </source>
</evidence>
<feature type="region of interest" description="Disordered" evidence="4">
    <location>
        <begin position="286"/>
        <end position="308"/>
    </location>
</feature>
<evidence type="ECO:0000313" key="7">
    <source>
        <dbReference type="EnsemblPlants" id="OB01G41720.1"/>
    </source>
</evidence>
<dbReference type="AlphaFoldDB" id="J3L4L6"/>
<dbReference type="PANTHER" id="PTHR10621">
    <property type="entry name" value="UV EXCISION REPAIR PROTEIN RAD23"/>
    <property type="match status" value="1"/>
</dbReference>
<keyword evidence="8" id="KW-1185">Reference proteome</keyword>
<dbReference type="InterPro" id="IPR036640">
    <property type="entry name" value="ABC1_TM_sf"/>
</dbReference>
<dbReference type="Proteomes" id="UP000006038">
    <property type="component" value="Chromosome 1"/>
</dbReference>
<dbReference type="eggNOG" id="KOG0011">
    <property type="taxonomic scope" value="Eukaryota"/>
</dbReference>
<dbReference type="GO" id="GO:0016020">
    <property type="term" value="C:membrane"/>
    <property type="evidence" value="ECO:0007669"/>
    <property type="project" value="InterPro"/>
</dbReference>
<evidence type="ECO:0000256" key="4">
    <source>
        <dbReference type="SAM" id="MobiDB-lite"/>
    </source>
</evidence>
<dbReference type="GO" id="GO:0005524">
    <property type="term" value="F:ATP binding"/>
    <property type="evidence" value="ECO:0007669"/>
    <property type="project" value="InterPro"/>
</dbReference>
<feature type="transmembrane region" description="Helical" evidence="5">
    <location>
        <begin position="105"/>
        <end position="125"/>
    </location>
</feature>
<evidence type="ECO:0000256" key="3">
    <source>
        <dbReference type="ARBA" id="ARBA00023136"/>
    </source>
</evidence>
<dbReference type="Gramene" id="OB01G41720.1">
    <property type="protein sequence ID" value="OB01G41720.1"/>
    <property type="gene ID" value="OB01G41720"/>
</dbReference>
<proteinExistence type="predicted"/>
<evidence type="ECO:0000256" key="1">
    <source>
        <dbReference type="ARBA" id="ARBA00022692"/>
    </source>
</evidence>
<dbReference type="GO" id="GO:0005654">
    <property type="term" value="C:nucleoplasm"/>
    <property type="evidence" value="ECO:0007669"/>
    <property type="project" value="TreeGrafter"/>
</dbReference>
<keyword evidence="2 5" id="KW-1133">Transmembrane helix</keyword>
<evidence type="ECO:0000256" key="2">
    <source>
        <dbReference type="ARBA" id="ARBA00022989"/>
    </source>
</evidence>
<dbReference type="EnsemblPlants" id="OB01G41720.1">
    <property type="protein sequence ID" value="OB01G41720.1"/>
    <property type="gene ID" value="OB01G41720"/>
</dbReference>
<feature type="region of interest" description="Disordered" evidence="4">
    <location>
        <begin position="235"/>
        <end position="270"/>
    </location>
</feature>
<dbReference type="GO" id="GO:0043130">
    <property type="term" value="F:ubiquitin binding"/>
    <property type="evidence" value="ECO:0007669"/>
    <property type="project" value="TreeGrafter"/>
</dbReference>
<dbReference type="GO" id="GO:0006289">
    <property type="term" value="P:nucleotide-excision repair"/>
    <property type="evidence" value="ECO:0007669"/>
    <property type="project" value="InterPro"/>
</dbReference>
<dbReference type="GO" id="GO:0003684">
    <property type="term" value="F:damaged DNA binding"/>
    <property type="evidence" value="ECO:0007669"/>
    <property type="project" value="InterPro"/>
</dbReference>
<dbReference type="GO" id="GO:0070628">
    <property type="term" value="F:proteasome binding"/>
    <property type="evidence" value="ECO:0007669"/>
    <property type="project" value="TreeGrafter"/>
</dbReference>
<feature type="compositionally biased region" description="Polar residues" evidence="4">
    <location>
        <begin position="236"/>
        <end position="256"/>
    </location>
</feature>
<dbReference type="InterPro" id="IPR015360">
    <property type="entry name" value="XPC-bd"/>
</dbReference>
<keyword evidence="3 5" id="KW-0472">Membrane</keyword>
<dbReference type="Gene3D" id="1.10.10.540">
    <property type="entry name" value="XPC-binding domain"/>
    <property type="match status" value="1"/>
</dbReference>
<dbReference type="Pfam" id="PF09280">
    <property type="entry name" value="XPC-binding"/>
    <property type="match status" value="1"/>
</dbReference>